<dbReference type="EMBL" id="CP001814">
    <property type="protein sequence ID" value="ACZ87289.1"/>
    <property type="molecule type" value="Genomic_DNA"/>
</dbReference>
<dbReference type="EC" id="2.7.13.3" evidence="2"/>
<keyword evidence="13" id="KW-1185">Reference proteome</keyword>
<evidence type="ECO:0000256" key="9">
    <source>
        <dbReference type="SAM" id="Phobius"/>
    </source>
</evidence>
<proteinExistence type="predicted"/>
<dbReference type="InterPro" id="IPR036890">
    <property type="entry name" value="HATPase_C_sf"/>
</dbReference>
<feature type="transmembrane region" description="Helical" evidence="9">
    <location>
        <begin position="133"/>
        <end position="153"/>
    </location>
</feature>
<feature type="domain" description="Signal transduction histidine kinase subgroup 3 dimerisation and phosphoacceptor" evidence="11">
    <location>
        <begin position="197"/>
        <end position="262"/>
    </location>
</feature>
<evidence type="ECO:0000313" key="12">
    <source>
        <dbReference type="EMBL" id="ACZ87289.1"/>
    </source>
</evidence>
<evidence type="ECO:0000256" key="3">
    <source>
        <dbReference type="ARBA" id="ARBA00022553"/>
    </source>
</evidence>
<dbReference type="Pfam" id="PF02518">
    <property type="entry name" value="HATPase_c"/>
    <property type="match status" value="1"/>
</dbReference>
<dbReference type="STRING" id="479432.Sros_4415"/>
<keyword evidence="4" id="KW-0808">Transferase</keyword>
<comment type="catalytic activity">
    <reaction evidence="1">
        <text>ATP + protein L-histidine = ADP + protein N-phospho-L-histidine.</text>
        <dbReference type="EC" id="2.7.13.3"/>
    </reaction>
</comment>
<keyword evidence="9" id="KW-0812">Transmembrane</keyword>
<dbReference type="CDD" id="cd16917">
    <property type="entry name" value="HATPase_UhpB-NarQ-NarX-like"/>
    <property type="match status" value="1"/>
</dbReference>
<feature type="transmembrane region" description="Helical" evidence="9">
    <location>
        <begin position="88"/>
        <end position="112"/>
    </location>
</feature>
<evidence type="ECO:0000256" key="2">
    <source>
        <dbReference type="ARBA" id="ARBA00012438"/>
    </source>
</evidence>
<dbReference type="SUPFAM" id="SSF55874">
    <property type="entry name" value="ATPase domain of HSP90 chaperone/DNA topoisomerase II/histidine kinase"/>
    <property type="match status" value="1"/>
</dbReference>
<name>D2B1I7_STRRD</name>
<dbReference type="HOGENOM" id="CLU_000445_20_2_11"/>
<dbReference type="Proteomes" id="UP000002029">
    <property type="component" value="Chromosome"/>
</dbReference>
<dbReference type="GO" id="GO:0000155">
    <property type="term" value="F:phosphorelay sensor kinase activity"/>
    <property type="evidence" value="ECO:0007669"/>
    <property type="project" value="InterPro"/>
</dbReference>
<evidence type="ECO:0000313" key="13">
    <source>
        <dbReference type="Proteomes" id="UP000002029"/>
    </source>
</evidence>
<dbReference type="PANTHER" id="PTHR24421">
    <property type="entry name" value="NITRATE/NITRITE SENSOR PROTEIN NARX-RELATED"/>
    <property type="match status" value="1"/>
</dbReference>
<evidence type="ECO:0000256" key="8">
    <source>
        <dbReference type="ARBA" id="ARBA00023012"/>
    </source>
</evidence>
<gene>
    <name evidence="12" type="ordered locus">Sros_4415</name>
</gene>
<evidence type="ECO:0000259" key="11">
    <source>
        <dbReference type="Pfam" id="PF07730"/>
    </source>
</evidence>
<accession>D2B1I7</accession>
<evidence type="ECO:0000256" key="1">
    <source>
        <dbReference type="ARBA" id="ARBA00000085"/>
    </source>
</evidence>
<keyword evidence="9" id="KW-1133">Transmembrane helix</keyword>
<feature type="transmembrane region" description="Helical" evidence="9">
    <location>
        <begin position="21"/>
        <end position="42"/>
    </location>
</feature>
<dbReference type="Pfam" id="PF07730">
    <property type="entry name" value="HisKA_3"/>
    <property type="match status" value="1"/>
</dbReference>
<evidence type="ECO:0000256" key="7">
    <source>
        <dbReference type="ARBA" id="ARBA00022840"/>
    </source>
</evidence>
<dbReference type="GO" id="GO:0046983">
    <property type="term" value="F:protein dimerization activity"/>
    <property type="evidence" value="ECO:0007669"/>
    <property type="project" value="InterPro"/>
</dbReference>
<evidence type="ECO:0000256" key="4">
    <source>
        <dbReference type="ARBA" id="ARBA00022679"/>
    </source>
</evidence>
<dbReference type="AlphaFoldDB" id="D2B1I7"/>
<dbReference type="PANTHER" id="PTHR24421:SF10">
    <property type="entry name" value="NITRATE_NITRITE SENSOR PROTEIN NARQ"/>
    <property type="match status" value="1"/>
</dbReference>
<keyword evidence="7" id="KW-0067">ATP-binding</keyword>
<keyword evidence="3" id="KW-0597">Phosphoprotein</keyword>
<feature type="domain" description="Histidine kinase/HSP90-like ATPase" evidence="10">
    <location>
        <begin position="302"/>
        <end position="384"/>
    </location>
</feature>
<sequence length="386" mass="40842">MTSVRRREEVRMRDRAFSGSVYLLGTLATAVITALALPVLLAPPAARGWAEWHRQRAGRLLGVPADGRLGGRRALAWALAHVAVGFPLGLAALMCLGNILVAAVALPLWWAFPAGERPTLFSFFDVHVGDWETALVGGSVQIAVLGAAAWWVLPTLARLHARLCLAVLAPSARERLTERVDVLTRSRVGVVDAHGAELQRIERDLHDGTQARLVTIAMQLGMARESLADDPDAVAALLAQAHETAEEAMVELRTVLQTIYPPILADRGLDGALTALAVRSSVPVHIELADLGALPATVEAVAYYVIAEALTNVTKHAAATRAALRIKRAGDVLSIEVTDDGRGGADEARGTGIPGIRRRVAALDGAVRLDSPPGGPTTLAVQMPCA</sequence>
<protein>
    <recommendedName>
        <fullName evidence="2">histidine kinase</fullName>
        <ecNumber evidence="2">2.7.13.3</ecNumber>
    </recommendedName>
</protein>
<evidence type="ECO:0000256" key="5">
    <source>
        <dbReference type="ARBA" id="ARBA00022741"/>
    </source>
</evidence>
<dbReference type="GO" id="GO:0005524">
    <property type="term" value="F:ATP binding"/>
    <property type="evidence" value="ECO:0007669"/>
    <property type="project" value="UniProtKB-KW"/>
</dbReference>
<dbReference type="InterPro" id="IPR003594">
    <property type="entry name" value="HATPase_dom"/>
</dbReference>
<evidence type="ECO:0000259" key="10">
    <source>
        <dbReference type="Pfam" id="PF02518"/>
    </source>
</evidence>
<keyword evidence="6 12" id="KW-0418">Kinase</keyword>
<dbReference type="InterPro" id="IPR011712">
    <property type="entry name" value="Sig_transdc_His_kin_sub3_dim/P"/>
</dbReference>
<dbReference type="Gene3D" id="1.20.5.1930">
    <property type="match status" value="1"/>
</dbReference>
<dbReference type="InterPro" id="IPR050482">
    <property type="entry name" value="Sensor_HK_TwoCompSys"/>
</dbReference>
<dbReference type="Gene3D" id="3.30.565.10">
    <property type="entry name" value="Histidine kinase-like ATPase, C-terminal domain"/>
    <property type="match status" value="1"/>
</dbReference>
<reference evidence="12 13" key="1">
    <citation type="journal article" date="2010" name="Stand. Genomic Sci.">
        <title>Complete genome sequence of Streptosporangium roseum type strain (NI 9100).</title>
        <authorList>
            <person name="Nolan M."/>
            <person name="Sikorski J."/>
            <person name="Jando M."/>
            <person name="Lucas S."/>
            <person name="Lapidus A."/>
            <person name="Glavina Del Rio T."/>
            <person name="Chen F."/>
            <person name="Tice H."/>
            <person name="Pitluck S."/>
            <person name="Cheng J.F."/>
            <person name="Chertkov O."/>
            <person name="Sims D."/>
            <person name="Meincke L."/>
            <person name="Brettin T."/>
            <person name="Han C."/>
            <person name="Detter J.C."/>
            <person name="Bruce D."/>
            <person name="Goodwin L."/>
            <person name="Land M."/>
            <person name="Hauser L."/>
            <person name="Chang Y.J."/>
            <person name="Jeffries C.D."/>
            <person name="Ivanova N."/>
            <person name="Mavromatis K."/>
            <person name="Mikhailova N."/>
            <person name="Chen A."/>
            <person name="Palaniappan K."/>
            <person name="Chain P."/>
            <person name="Rohde M."/>
            <person name="Goker M."/>
            <person name="Bristow J."/>
            <person name="Eisen J.A."/>
            <person name="Markowitz V."/>
            <person name="Hugenholtz P."/>
            <person name="Kyrpides N.C."/>
            <person name="Klenk H.P."/>
        </authorList>
    </citation>
    <scope>NUCLEOTIDE SEQUENCE [LARGE SCALE GENOMIC DNA]</scope>
    <source>
        <strain evidence="13">ATCC 12428 / DSM 43021 / JCM 3005 / NI 9100</strain>
    </source>
</reference>
<dbReference type="GO" id="GO:0016020">
    <property type="term" value="C:membrane"/>
    <property type="evidence" value="ECO:0007669"/>
    <property type="project" value="InterPro"/>
</dbReference>
<dbReference type="KEGG" id="sro:Sros_4415"/>
<keyword evidence="5" id="KW-0547">Nucleotide-binding</keyword>
<keyword evidence="8" id="KW-0902">Two-component regulatory system</keyword>
<evidence type="ECO:0000256" key="6">
    <source>
        <dbReference type="ARBA" id="ARBA00022777"/>
    </source>
</evidence>
<keyword evidence="9" id="KW-0472">Membrane</keyword>
<dbReference type="eggNOG" id="COG4585">
    <property type="taxonomic scope" value="Bacteria"/>
</dbReference>
<organism evidence="12 13">
    <name type="scientific">Streptosporangium roseum (strain ATCC 12428 / DSM 43021 / JCM 3005 / KCTC 9067 / NCIMB 10171 / NRRL 2505 / NI 9100)</name>
    <dbReference type="NCBI Taxonomy" id="479432"/>
    <lineage>
        <taxon>Bacteria</taxon>
        <taxon>Bacillati</taxon>
        <taxon>Actinomycetota</taxon>
        <taxon>Actinomycetes</taxon>
        <taxon>Streptosporangiales</taxon>
        <taxon>Streptosporangiaceae</taxon>
        <taxon>Streptosporangium</taxon>
    </lineage>
</organism>